<organism evidence="2 4">
    <name type="scientific">Terribacillus saccharophilus</name>
    <dbReference type="NCBI Taxonomy" id="361277"/>
    <lineage>
        <taxon>Bacteria</taxon>
        <taxon>Bacillati</taxon>
        <taxon>Bacillota</taxon>
        <taxon>Bacilli</taxon>
        <taxon>Bacillales</taxon>
        <taxon>Bacillaceae</taxon>
        <taxon>Terribacillus</taxon>
    </lineage>
</organism>
<evidence type="ECO:0000313" key="5">
    <source>
        <dbReference type="Proteomes" id="UP000199735"/>
    </source>
</evidence>
<dbReference type="Proteomes" id="UP000027980">
    <property type="component" value="Chromosome"/>
</dbReference>
<evidence type="ECO:0000313" key="3">
    <source>
        <dbReference type="EMBL" id="SEM94252.1"/>
    </source>
</evidence>
<dbReference type="KEGG" id="tap:GZ22_04380"/>
<dbReference type="GeneID" id="34221764"/>
<feature type="transmembrane region" description="Helical" evidence="1">
    <location>
        <begin position="137"/>
        <end position="155"/>
    </location>
</feature>
<accession>A0A075LJ39</accession>
<evidence type="ECO:0000313" key="4">
    <source>
        <dbReference type="Proteomes" id="UP000027980"/>
    </source>
</evidence>
<dbReference type="OrthoDB" id="21325at2"/>
<dbReference type="Proteomes" id="UP000199735">
    <property type="component" value="Unassembled WGS sequence"/>
</dbReference>
<dbReference type="RefSeq" id="WP_051748015.1">
    <property type="nucleotide sequence ID" value="NZ_CP008876.1"/>
</dbReference>
<proteinExistence type="predicted"/>
<keyword evidence="1" id="KW-0472">Membrane</keyword>
<reference evidence="2 4" key="1">
    <citation type="submission" date="2014-07" db="EMBL/GenBank/DDBJ databases">
        <title>Complete genome sequence of a moderately halophilic bacterium Terribacillus aidingensis MP602, isolated from Cryptomeria fortunei in Tianmu mountain in China.</title>
        <authorList>
            <person name="Wang Y."/>
            <person name="Lu P."/>
            <person name="Zhang L."/>
        </authorList>
    </citation>
    <scope>NUCLEOTIDE SEQUENCE [LARGE SCALE GENOMIC DNA]</scope>
    <source>
        <strain evidence="2 4">MP602</strain>
    </source>
</reference>
<feature type="transmembrane region" description="Helical" evidence="1">
    <location>
        <begin position="112"/>
        <end position="131"/>
    </location>
</feature>
<feature type="transmembrane region" description="Helical" evidence="1">
    <location>
        <begin position="220"/>
        <end position="238"/>
    </location>
</feature>
<keyword evidence="1" id="KW-1133">Transmembrane helix</keyword>
<dbReference type="AlphaFoldDB" id="A0A075LJ39"/>
<accession>A0AAX2EEB3</accession>
<dbReference type="EMBL" id="CP008876">
    <property type="protein sequence ID" value="AIF65942.1"/>
    <property type="molecule type" value="Genomic_DNA"/>
</dbReference>
<feature type="transmembrane region" description="Helical" evidence="1">
    <location>
        <begin position="6"/>
        <end position="22"/>
    </location>
</feature>
<sequence>MLLTSFVFVCLFAVIHFLSAYFDHIPAGIRYRLGSISGGITIAYVFSITLPNLSTTQGTVEKSTSSNLVDMLNSHGFLVAMLGLVMNYGLEMMQSAYREENPRLHVRAAIPVAYYVLFNIITGYLLLHGQIGNAQETIFYFTALGIYLFSSDLQLSQESPRFFRRIGRWLLLVGVLGGWLLGTTFSLGAGTLSSLYAFVSGGIIYHAIKGQMQEQGKLAAFLYFCIPCILYTIIWIMVK</sequence>
<evidence type="ECO:0000256" key="1">
    <source>
        <dbReference type="SAM" id="Phobius"/>
    </source>
</evidence>
<feature type="transmembrane region" description="Helical" evidence="1">
    <location>
        <begin position="74"/>
        <end position="91"/>
    </location>
</feature>
<protein>
    <submittedName>
        <fullName evidence="2">Uncharacterized protein</fullName>
    </submittedName>
</protein>
<name>A0A075LJ39_9BACI</name>
<dbReference type="EMBL" id="FOCD01000001">
    <property type="protein sequence ID" value="SEM94252.1"/>
    <property type="molecule type" value="Genomic_DNA"/>
</dbReference>
<evidence type="ECO:0000313" key="2">
    <source>
        <dbReference type="EMBL" id="AIF65942.1"/>
    </source>
</evidence>
<feature type="transmembrane region" description="Helical" evidence="1">
    <location>
        <begin position="34"/>
        <end position="54"/>
    </location>
</feature>
<feature type="transmembrane region" description="Helical" evidence="1">
    <location>
        <begin position="167"/>
        <end position="185"/>
    </location>
</feature>
<keyword evidence="1" id="KW-0812">Transmembrane</keyword>
<reference evidence="3 5" key="2">
    <citation type="submission" date="2016-10" db="EMBL/GenBank/DDBJ databases">
        <authorList>
            <person name="Varghese N."/>
            <person name="Submissions S."/>
        </authorList>
    </citation>
    <scope>NUCLEOTIDE SEQUENCE [LARGE SCALE GENOMIC DNA]</scope>
    <source>
        <strain evidence="3 5">DSM 21619</strain>
    </source>
</reference>
<gene>
    <name evidence="2" type="ORF">GZ22_04380</name>
    <name evidence="3" type="ORF">SAMN04489762_1467</name>
</gene>
<dbReference type="HOGENOM" id="CLU_078139_1_0_9"/>